<dbReference type="REBASE" id="22873">
    <property type="entry name" value="S.Ssc87ORF29191P"/>
</dbReference>
<proteinExistence type="predicted"/>
<protein>
    <submittedName>
        <fullName evidence="3">Putative type I restriction enzyme</fullName>
    </submittedName>
</protein>
<dbReference type="HOGENOM" id="CLU_1255396_0_0_11"/>
<dbReference type="InterPro" id="IPR052021">
    <property type="entry name" value="Type-I_RS_S_subunit"/>
</dbReference>
<evidence type="ECO:0000256" key="1">
    <source>
        <dbReference type="ARBA" id="ARBA00022747"/>
    </source>
</evidence>
<accession>C9Z8J4</accession>
<dbReference type="PANTHER" id="PTHR30408:SF12">
    <property type="entry name" value="TYPE I RESTRICTION ENZYME MJAVIII SPECIFICITY SUBUNIT"/>
    <property type="match status" value="1"/>
</dbReference>
<evidence type="ECO:0000313" key="4">
    <source>
        <dbReference type="Proteomes" id="UP000001444"/>
    </source>
</evidence>
<sequence length="220" mass="24461">MEKKRVIKHGMMQELLTGKTRLPGFTEPWSAGIFEQLAVPSRERAMPRDVPPTTPLVELEQVESGSGRLVGKSQAADAISLKAVFRPGDVLFGKLRAYLRKFWFADVAGLCTTEIWVLRARPGVDSRFVRSIVETERFIEAASGAYGTHMPRSDWGTVRSLSVDIPPHDEQRAIASVLADIDREISILHARLAKARDVKQGMMQQLLTGRTRLPVQESAA</sequence>
<reference evidence="3 4" key="1">
    <citation type="journal article" date="2010" name="Mol. Plant Microbe Interact.">
        <title>Streptomyces scabies 87-22 contains a coronafacic acid-like biosynthetic cluster that contributes to plant-microbe interactions.</title>
        <authorList>
            <person name="Bignell D.R."/>
            <person name="Seipke R.F."/>
            <person name="Huguet-Tapia J.C."/>
            <person name="Chambers A.H."/>
            <person name="Parry R.J."/>
            <person name="Loria R."/>
        </authorList>
    </citation>
    <scope>NUCLEOTIDE SEQUENCE [LARGE SCALE GENOMIC DNA]</scope>
    <source>
        <strain evidence="3 4">87.22</strain>
    </source>
</reference>
<dbReference type="InterPro" id="IPR044946">
    <property type="entry name" value="Restrct_endonuc_typeI_TRD_sf"/>
</dbReference>
<dbReference type="AlphaFoldDB" id="C9Z8J4"/>
<evidence type="ECO:0000256" key="2">
    <source>
        <dbReference type="ARBA" id="ARBA00023125"/>
    </source>
</evidence>
<dbReference type="STRING" id="680198.SCAB_29201"/>
<evidence type="ECO:0000313" key="3">
    <source>
        <dbReference type="EMBL" id="CBG70022.1"/>
    </source>
</evidence>
<organism evidence="3 4">
    <name type="scientific">Streptomyces scabiei (strain 87.22)</name>
    <dbReference type="NCBI Taxonomy" id="680198"/>
    <lineage>
        <taxon>Bacteria</taxon>
        <taxon>Bacillati</taxon>
        <taxon>Actinomycetota</taxon>
        <taxon>Actinomycetes</taxon>
        <taxon>Kitasatosporales</taxon>
        <taxon>Streptomycetaceae</taxon>
        <taxon>Streptomyces</taxon>
    </lineage>
</organism>
<dbReference type="KEGG" id="scb:SCAB_29201"/>
<dbReference type="PANTHER" id="PTHR30408">
    <property type="entry name" value="TYPE-1 RESTRICTION ENZYME ECOKI SPECIFICITY PROTEIN"/>
    <property type="match status" value="1"/>
</dbReference>
<dbReference type="Proteomes" id="UP000001444">
    <property type="component" value="Chromosome"/>
</dbReference>
<keyword evidence="4" id="KW-1185">Reference proteome</keyword>
<keyword evidence="2" id="KW-0238">DNA-binding</keyword>
<name>C9Z8J4_STRSW</name>
<dbReference type="eggNOG" id="COG0732">
    <property type="taxonomic scope" value="Bacteria"/>
</dbReference>
<gene>
    <name evidence="3" type="ordered locus">SCAB_29201</name>
</gene>
<dbReference type="GO" id="GO:0003677">
    <property type="term" value="F:DNA binding"/>
    <property type="evidence" value="ECO:0007669"/>
    <property type="project" value="UniProtKB-KW"/>
</dbReference>
<dbReference type="Gene3D" id="3.90.220.20">
    <property type="entry name" value="DNA methylase specificity domains"/>
    <property type="match status" value="1"/>
</dbReference>
<dbReference type="EMBL" id="FN554889">
    <property type="protein sequence ID" value="CBG70022.1"/>
    <property type="molecule type" value="Genomic_DNA"/>
</dbReference>
<keyword evidence="1" id="KW-0680">Restriction system</keyword>
<dbReference type="GO" id="GO:0009307">
    <property type="term" value="P:DNA restriction-modification system"/>
    <property type="evidence" value="ECO:0007669"/>
    <property type="project" value="UniProtKB-KW"/>
</dbReference>
<dbReference type="CDD" id="cd16961">
    <property type="entry name" value="RMtype1_S_TRD-CR_like"/>
    <property type="match status" value="1"/>
</dbReference>
<dbReference type="SUPFAM" id="SSF116734">
    <property type="entry name" value="DNA methylase specificity domain"/>
    <property type="match status" value="1"/>
</dbReference>